<protein>
    <recommendedName>
        <fullName evidence="4">Ricin B lectin domain-containing protein</fullName>
    </recommendedName>
</protein>
<gene>
    <name evidence="2" type="ORF">D9758_012273</name>
</gene>
<evidence type="ECO:0008006" key="4">
    <source>
        <dbReference type="Google" id="ProtNLM"/>
    </source>
</evidence>
<feature type="chain" id="PRO_5034439390" description="Ricin B lectin domain-containing protein" evidence="1">
    <location>
        <begin position="23"/>
        <end position="185"/>
    </location>
</feature>
<feature type="signal peptide" evidence="1">
    <location>
        <begin position="1"/>
        <end position="22"/>
    </location>
</feature>
<evidence type="ECO:0000313" key="3">
    <source>
        <dbReference type="Proteomes" id="UP000559256"/>
    </source>
</evidence>
<keyword evidence="3" id="KW-1185">Reference proteome</keyword>
<accession>A0A8H5CHJ8</accession>
<sequence>MIKSIFSGLAATLAIVVAFANAQTDPSGDHLLPGKYQIKDWQGRCVDHQPTSSNNFVPVVTMPCKTGKQSQIWNISADVPDLFAAHNYKVLSTVPPVASVTFASAGIPGTGFAFDQQLLLKPDYIDDYEIERWNSTHWWLGDSTGGGMWTSWAVRFDTNKLEAAPMTLVGTGPEMQQLFTFVGPL</sequence>
<name>A0A8H5CHJ8_9AGAR</name>
<reference evidence="2 3" key="1">
    <citation type="journal article" date="2020" name="ISME J.">
        <title>Uncovering the hidden diversity of litter-decomposition mechanisms in mushroom-forming fungi.</title>
        <authorList>
            <person name="Floudas D."/>
            <person name="Bentzer J."/>
            <person name="Ahren D."/>
            <person name="Johansson T."/>
            <person name="Persson P."/>
            <person name="Tunlid A."/>
        </authorList>
    </citation>
    <scope>NUCLEOTIDE SEQUENCE [LARGE SCALE GENOMIC DNA]</scope>
    <source>
        <strain evidence="2 3">CBS 291.85</strain>
    </source>
</reference>
<organism evidence="2 3">
    <name type="scientific">Tetrapyrgos nigripes</name>
    <dbReference type="NCBI Taxonomy" id="182062"/>
    <lineage>
        <taxon>Eukaryota</taxon>
        <taxon>Fungi</taxon>
        <taxon>Dikarya</taxon>
        <taxon>Basidiomycota</taxon>
        <taxon>Agaricomycotina</taxon>
        <taxon>Agaricomycetes</taxon>
        <taxon>Agaricomycetidae</taxon>
        <taxon>Agaricales</taxon>
        <taxon>Marasmiineae</taxon>
        <taxon>Marasmiaceae</taxon>
        <taxon>Tetrapyrgos</taxon>
    </lineage>
</organism>
<evidence type="ECO:0000256" key="1">
    <source>
        <dbReference type="SAM" id="SignalP"/>
    </source>
</evidence>
<evidence type="ECO:0000313" key="2">
    <source>
        <dbReference type="EMBL" id="KAF5341409.1"/>
    </source>
</evidence>
<comment type="caution">
    <text evidence="2">The sequence shown here is derived from an EMBL/GenBank/DDBJ whole genome shotgun (WGS) entry which is preliminary data.</text>
</comment>
<keyword evidence="1" id="KW-0732">Signal</keyword>
<dbReference type="OrthoDB" id="2951890at2759"/>
<dbReference type="EMBL" id="JAACJM010000165">
    <property type="protein sequence ID" value="KAF5341409.1"/>
    <property type="molecule type" value="Genomic_DNA"/>
</dbReference>
<dbReference type="AlphaFoldDB" id="A0A8H5CHJ8"/>
<dbReference type="Proteomes" id="UP000559256">
    <property type="component" value="Unassembled WGS sequence"/>
</dbReference>
<proteinExistence type="predicted"/>